<dbReference type="PANTHER" id="PTHR43100">
    <property type="entry name" value="GLUTAMATE SYNTHASE [NADPH] SMALL CHAIN"/>
    <property type="match status" value="1"/>
</dbReference>
<dbReference type="SUPFAM" id="SSF51395">
    <property type="entry name" value="FMN-linked oxidoreductases"/>
    <property type="match status" value="1"/>
</dbReference>
<keyword evidence="8" id="KW-0285">Flavoprotein</keyword>
<dbReference type="SUPFAM" id="SSF51905">
    <property type="entry name" value="FAD/NAD(P)-binding domain"/>
    <property type="match status" value="1"/>
</dbReference>
<comment type="cofactor">
    <cofactor evidence="2">
        <name>FAD</name>
        <dbReference type="ChEBI" id="CHEBI:57692"/>
    </cofactor>
</comment>
<dbReference type="UniPathway" id="UPA00634">
    <property type="reaction ID" value="UER00690"/>
</dbReference>
<dbReference type="Pfam" id="PF04898">
    <property type="entry name" value="Glu_syn_central"/>
    <property type="match status" value="1"/>
</dbReference>
<comment type="catalytic activity">
    <reaction evidence="19">
        <text>2 L-glutamate + NAD(+) = L-glutamine + 2-oxoglutarate + NADH + H(+)</text>
        <dbReference type="Rhea" id="RHEA:13753"/>
        <dbReference type="ChEBI" id="CHEBI:15378"/>
        <dbReference type="ChEBI" id="CHEBI:16810"/>
        <dbReference type="ChEBI" id="CHEBI:29985"/>
        <dbReference type="ChEBI" id="CHEBI:57540"/>
        <dbReference type="ChEBI" id="CHEBI:57945"/>
        <dbReference type="ChEBI" id="CHEBI:58359"/>
        <dbReference type="EC" id="1.4.1.14"/>
    </reaction>
</comment>
<dbReference type="OMA" id="WDGPAAM"/>
<reference evidence="23 24" key="1">
    <citation type="submission" date="2015-02" db="EMBL/GenBank/DDBJ databases">
        <authorList>
            <person name="Chooi Y.-H."/>
        </authorList>
    </citation>
    <scope>NUCLEOTIDE SEQUENCE [LARGE SCALE GENOMIC DNA]</scope>
    <source>
        <strain evidence="23">E3</strain>
    </source>
</reference>
<keyword evidence="16" id="KW-0314">Glutamate biosynthesis</keyword>
<dbReference type="GO" id="GO:0016040">
    <property type="term" value="F:glutamate synthase (NADH) activity"/>
    <property type="evidence" value="ECO:0007669"/>
    <property type="project" value="UniProtKB-EC"/>
</dbReference>
<comment type="cofactor">
    <cofactor evidence="1">
        <name>FMN</name>
        <dbReference type="ChEBI" id="CHEBI:58210"/>
    </cofactor>
</comment>
<dbReference type="InterPro" id="IPR006005">
    <property type="entry name" value="Glut_synth_ssu1"/>
</dbReference>
<dbReference type="PIRSF" id="PIRSF000187">
    <property type="entry name" value="GOGAT"/>
    <property type="match status" value="1"/>
</dbReference>
<evidence type="ECO:0000256" key="16">
    <source>
        <dbReference type="ARBA" id="ARBA00023164"/>
    </source>
</evidence>
<dbReference type="Gene3D" id="3.20.20.70">
    <property type="entry name" value="Aldolase class I"/>
    <property type="match status" value="2"/>
</dbReference>
<evidence type="ECO:0000256" key="12">
    <source>
        <dbReference type="ARBA" id="ARBA00022962"/>
    </source>
</evidence>
<evidence type="ECO:0000256" key="2">
    <source>
        <dbReference type="ARBA" id="ARBA00001974"/>
    </source>
</evidence>
<keyword evidence="15 21" id="KW-0411">Iron-sulfur</keyword>
<evidence type="ECO:0000256" key="1">
    <source>
        <dbReference type="ARBA" id="ARBA00001917"/>
    </source>
</evidence>
<dbReference type="NCBIfam" id="NF008730">
    <property type="entry name" value="PRK11750.1"/>
    <property type="match status" value="1"/>
</dbReference>
<dbReference type="NCBIfam" id="TIGR01317">
    <property type="entry name" value="GOGAT_sm_gam"/>
    <property type="match status" value="1"/>
</dbReference>
<evidence type="ECO:0000256" key="11">
    <source>
        <dbReference type="ARBA" id="ARBA00022827"/>
    </source>
</evidence>
<evidence type="ECO:0000256" key="8">
    <source>
        <dbReference type="ARBA" id="ARBA00022630"/>
    </source>
</evidence>
<evidence type="ECO:0000259" key="22">
    <source>
        <dbReference type="PROSITE" id="PS51278"/>
    </source>
</evidence>
<dbReference type="Gene3D" id="2.160.20.60">
    <property type="entry name" value="Glutamate synthase, alpha subunit, C-terminal domain"/>
    <property type="match status" value="1"/>
</dbReference>
<keyword evidence="9" id="KW-0288">FMN</keyword>
<dbReference type="InterPro" id="IPR009051">
    <property type="entry name" value="Helical_ferredxn"/>
</dbReference>
<evidence type="ECO:0000256" key="9">
    <source>
        <dbReference type="ARBA" id="ARBA00022643"/>
    </source>
</evidence>
<dbReference type="InterPro" id="IPR051394">
    <property type="entry name" value="Glutamate_Synthase"/>
</dbReference>
<dbReference type="SUPFAM" id="SSF46548">
    <property type="entry name" value="alpha-helical ferredoxin"/>
    <property type="match status" value="1"/>
</dbReference>
<comment type="pathway">
    <text evidence="5">Amino-acid biosynthesis; L-glutamate biosynthesis via GLT pathway; L-glutamate from 2-oxoglutarate and L-glutamine (NAD(+) route): step 1/1.</text>
</comment>
<evidence type="ECO:0000256" key="6">
    <source>
        <dbReference type="ARBA" id="ARBA00009716"/>
    </source>
</evidence>
<feature type="binding site" evidence="21">
    <location>
        <position position="1161"/>
    </location>
    <ligand>
        <name>[3Fe-4S] cluster</name>
        <dbReference type="ChEBI" id="CHEBI:21137"/>
    </ligand>
</feature>
<evidence type="ECO:0000256" key="17">
    <source>
        <dbReference type="ARBA" id="ARBA00023291"/>
    </source>
</evidence>
<feature type="domain" description="Glutamine amidotransferase type-2" evidence="22">
    <location>
        <begin position="33"/>
        <end position="423"/>
    </location>
</feature>
<dbReference type="STRING" id="37360.A0A0G4IXM1"/>
<dbReference type="InterPro" id="IPR013785">
    <property type="entry name" value="Aldolase_TIM"/>
</dbReference>
<evidence type="ECO:0000256" key="14">
    <source>
        <dbReference type="ARBA" id="ARBA00023004"/>
    </source>
</evidence>
<evidence type="ECO:0000256" key="7">
    <source>
        <dbReference type="ARBA" id="ARBA00022605"/>
    </source>
</evidence>
<dbReference type="CDD" id="cd00713">
    <property type="entry name" value="GltS"/>
    <property type="match status" value="1"/>
</dbReference>
<evidence type="ECO:0000313" key="23">
    <source>
        <dbReference type="EMBL" id="CEO99992.1"/>
    </source>
</evidence>
<comment type="pathway">
    <text evidence="4">Nitrogen metabolism.</text>
</comment>
<dbReference type="Gene3D" id="1.10.1060.10">
    <property type="entry name" value="Alpha-helical ferredoxin"/>
    <property type="match status" value="1"/>
</dbReference>
<comment type="pathway">
    <text evidence="3">Energy metabolism; nitrogen metabolism.</text>
</comment>
<dbReference type="SUPFAM" id="SSF69336">
    <property type="entry name" value="Alpha subunit of glutamate synthase, C-terminal domain"/>
    <property type="match status" value="1"/>
</dbReference>
<evidence type="ECO:0000256" key="10">
    <source>
        <dbReference type="ARBA" id="ARBA00022723"/>
    </source>
</evidence>
<dbReference type="InterPro" id="IPR012220">
    <property type="entry name" value="Glu_synth_euk"/>
</dbReference>
<dbReference type="InterPro" id="IPR028261">
    <property type="entry name" value="DPD_II"/>
</dbReference>
<evidence type="ECO:0000256" key="3">
    <source>
        <dbReference type="ARBA" id="ARBA00004802"/>
    </source>
</evidence>
<dbReference type="GO" id="GO:0010181">
    <property type="term" value="F:FMN binding"/>
    <property type="evidence" value="ECO:0007669"/>
    <property type="project" value="InterPro"/>
</dbReference>
<name>A0A0G4IXM1_PLABS</name>
<accession>A0A0G4IXM1</accession>
<dbReference type="EC" id="1.4.1.14" evidence="18"/>
<dbReference type="OrthoDB" id="4327079at2759"/>
<dbReference type="Proteomes" id="UP000039324">
    <property type="component" value="Unassembled WGS sequence"/>
</dbReference>
<dbReference type="PROSITE" id="PS51278">
    <property type="entry name" value="GATASE_TYPE_2"/>
    <property type="match status" value="1"/>
</dbReference>
<evidence type="ECO:0000256" key="18">
    <source>
        <dbReference type="ARBA" id="ARBA00024383"/>
    </source>
</evidence>
<evidence type="ECO:0000256" key="20">
    <source>
        <dbReference type="PIRSR" id="PIRSR000187-1"/>
    </source>
</evidence>
<dbReference type="FunFam" id="2.160.20.60:FF:000001">
    <property type="entry name" value="Glutamate synthase, large subunit"/>
    <property type="match status" value="1"/>
</dbReference>
<evidence type="ECO:0000256" key="15">
    <source>
        <dbReference type="ARBA" id="ARBA00023014"/>
    </source>
</evidence>
<dbReference type="InterPro" id="IPR029055">
    <property type="entry name" value="Ntn_hydrolases_N"/>
</dbReference>
<feature type="active site" description="For GATase activity" evidence="20">
    <location>
        <position position="33"/>
    </location>
</feature>
<dbReference type="InterPro" id="IPR002932">
    <property type="entry name" value="Glu_synthdom"/>
</dbReference>
<gene>
    <name evidence="23" type="ORF">PBRA_007726</name>
</gene>
<dbReference type="InterPro" id="IPR023753">
    <property type="entry name" value="FAD/NAD-binding_dom"/>
</dbReference>
<evidence type="ECO:0000256" key="21">
    <source>
        <dbReference type="PIRSR" id="PIRSR000187-2"/>
    </source>
</evidence>
<keyword evidence="14" id="KW-0408">Iron</keyword>
<keyword evidence="17 21" id="KW-0003">3Fe-4S</keyword>
<dbReference type="Gene3D" id="3.60.20.10">
    <property type="entry name" value="Glutamine Phosphoribosylpyrophosphate, subunit 1, domain 1"/>
    <property type="match status" value="1"/>
</dbReference>
<keyword evidence="10" id="KW-0479">Metal-binding</keyword>
<evidence type="ECO:0000313" key="24">
    <source>
        <dbReference type="Proteomes" id="UP000039324"/>
    </source>
</evidence>
<evidence type="ECO:0000256" key="19">
    <source>
        <dbReference type="ARBA" id="ARBA00048867"/>
    </source>
</evidence>
<dbReference type="Pfam" id="PF00310">
    <property type="entry name" value="GATase_2"/>
    <property type="match status" value="1"/>
</dbReference>
<proteinExistence type="inferred from homology"/>
<dbReference type="InterPro" id="IPR036485">
    <property type="entry name" value="Glu_synth_asu_C_sf"/>
</dbReference>
<keyword evidence="13" id="KW-0560">Oxidoreductase</keyword>
<keyword evidence="24" id="KW-1185">Reference proteome</keyword>
<feature type="binding site" evidence="21">
    <location>
        <position position="1156"/>
    </location>
    <ligand>
        <name>[3Fe-4S] cluster</name>
        <dbReference type="ChEBI" id="CHEBI:21137"/>
    </ligand>
</feature>
<sequence length="2068" mass="224261">MGGGVDDDDDWFVGCGLPAAAGLYDPALDRDSCGLAFVVDLTGVATRKTVDDALTILSRLEHRGACGCDEDAGDGAGILLSIPHEFFRRQAERLRIDLPERGRYAVGNVFLPRRHESRSRCIERCCEIASESDLDIVWWRDVPTDNSSIGKMPRSAEPATLQVFMTCRSGDIDRQMFLFRKRVQNAFGEHSPVYICSLSTKIVVYKGQLTPKQLPNYYADLRDPELCANMAMVHSRFSTNTFPSWERAQPLRTMCHNGEINTLRGNINWMRAREGVMQGGLFGADLAELYPVVEADVSDSGAFDNVLEFLHIAGQRELHETVTMMVPEAWQNDVNMPVDKRAMYEYHSGFMEPWDGPAVIAFTNGDIVGAVLDRNGLRPGRYYITSDQRVVCASEVGVVDVADELILSKGRLEPGRMFLIDMKAGVVVDDADVKARMASRFPYQHWLDRQRLSLDSVDVPERQVSAELPLSAGVFDEQLLLTQMKSLGYTSEITDMLLLPMAKSGYEALGSMGTDVPLAVLSRNPKLPYDYFKQLFAQVTNPPIDPIRERIIFSLTCPIGPEGNILASDCENGARRLSIGSPILTPRNMAALRLLPNGWSSRVVDITIPVENVSGSALESALLSVCRNAELAANEGAQIVILSDASLSEARMAISPVLCVGAVHHYLIRRHLRSRVAIVVDAGDCCQVHHFCVLIGFGADAIYPRVAYSAVLHKVKDAPMATTVAQYQKSINNGIAKVIAKMGVSTLQGYKGAQLLEAIGIHKSVMDVCFCGAPSRIGGVGFDVLARDAAQLHTSAFADPAPLLEFPGEYHWRQTPNAEVHINHPDAIAALQRAARTNDRAAFDKFTSIANRLVEQVTLRGQLQLRDPGSAIELDQVESAASIVRRFCTGAMSFGSISREAHTSLAKAMNAIGGKSNTGEGGEESDRYGNDMRSAIKQVASGRFGVTIEYLANADEIQIKMAQGAKPGEGGELPGHKVFDQIAATRRSTVGVGLISPPPHHDIYSIEDLAQLIYDLKHANPKARISVKLVSGKMSGLLRFLMAVLSCLRIEVGVGVVAAGVVKGKADHILISGHDGGTGASRWTGIKHAGAPWELGLAETHQTLVRNGLRSRVVLQTDGQLRTGLDVVKAAMLGAEEFGFATAPLIVLGCLMMRKCHLNTCPVGIATQDPVLRAKFAGQPEHVINYMFLVAEDVRRIMAGLRIAAFGDLVGRTDLLEVKPSLSEWIKTRDLDLSLLLARVDDAHADLLTVNRNTTSQRHVMSSLDQSMIPQTLHALASDQPVAFHHHISNTDRAVGTNVSFIVTTTSSKRTRGEGGGSRLPEGFVRIHVRGSAGQSFGAFLAEGVTLQLVGDANDYVGKGLSGGCISVQPSPSCTFDPALNTIVGNVVLYGATGGKAFFAGQAASRFLVRNSGAKCVVEGAGDHACEYMTGGTAIILGPVGRNFAAGMSGGLAFVYTAGDAQRQRLFAHCNQKTVDLGPVVDDEDKAAVHDLVDEHFRRTGSALAARLLSDWAESIACFVKVFPTEYRKALLAKKKRGDANNGVEGVAAEPVLHVEECIPKRNGEREPDARAVSVKSPDRQRGFLKYRRATSVEYRSSTTRVGDFREIFQANVDTTKLETQAARCMDCGVPFCHQQTSGCPLGNRIPEFNGQVVAGQWRSALETLLSTNNFPEFTGRVCPAPCEGACVLGVIDEPVTIKNVEMAIVDKGFAAGWIKARPPRSRSGFRVAVIGSGPAGLAVADQLNRVHGHTVHVYERADRCGGLLMYGVPNMKLDKRQVVDRRLTLMVDEGVVFHCNELVTSTRLSELTAGHDAVVLATGATVPRNLPVPGRDLKGIHFAMEYLTFSSKSLLDGTPCDAHHPLHAAGRRVLVIGGGDTGNDCIGTAMRQGAKSVINFELMPEPPASRSPDNPWPEWPRVFRVDYGHAEAQAAFGEDPRQYCVLTKSFIADPAGTAVAGVETVRVKWSRSGADWRFEPIPGTEKVFKVDLVLIAMGFVGPETDIVHGIPIQTNARGNFQTDDGRYMTSQPGVFACGDCRRGQSLVVWAISEGRRCADDVHDHLTKAHLH</sequence>
<feature type="binding site" evidence="21">
    <location>
        <position position="1150"/>
    </location>
    <ligand>
        <name>[3Fe-4S] cluster</name>
        <dbReference type="ChEBI" id="CHEBI:21137"/>
    </ligand>
</feature>
<dbReference type="InterPro" id="IPR036188">
    <property type="entry name" value="FAD/NAD-bd_sf"/>
</dbReference>
<organism evidence="23 24">
    <name type="scientific">Plasmodiophora brassicae</name>
    <name type="common">Clubroot disease agent</name>
    <dbReference type="NCBI Taxonomy" id="37360"/>
    <lineage>
        <taxon>Eukaryota</taxon>
        <taxon>Sar</taxon>
        <taxon>Rhizaria</taxon>
        <taxon>Endomyxa</taxon>
        <taxon>Phytomyxea</taxon>
        <taxon>Plasmodiophorida</taxon>
        <taxon>Plasmodiophoridae</taxon>
        <taxon>Plasmodiophora</taxon>
    </lineage>
</organism>
<dbReference type="Pfam" id="PF07992">
    <property type="entry name" value="Pyr_redox_2"/>
    <property type="match status" value="2"/>
</dbReference>
<dbReference type="PRINTS" id="PR00419">
    <property type="entry name" value="ADXRDTASE"/>
</dbReference>
<keyword evidence="12" id="KW-0315">Glutamine amidotransferase</keyword>
<dbReference type="GO" id="GO:0005506">
    <property type="term" value="F:iron ion binding"/>
    <property type="evidence" value="ECO:0007669"/>
    <property type="project" value="InterPro"/>
</dbReference>
<evidence type="ECO:0000256" key="4">
    <source>
        <dbReference type="ARBA" id="ARBA00004909"/>
    </source>
</evidence>
<dbReference type="CDD" id="cd00982">
    <property type="entry name" value="gltB_C"/>
    <property type="match status" value="1"/>
</dbReference>
<protein>
    <recommendedName>
        <fullName evidence="18">glutamate synthase (NADH)</fullName>
        <ecNumber evidence="18">1.4.1.14</ecNumber>
    </recommendedName>
</protein>
<dbReference type="SUPFAM" id="SSF56235">
    <property type="entry name" value="N-terminal nucleophile aminohydrolases (Ntn hydrolases)"/>
    <property type="match status" value="1"/>
</dbReference>
<dbReference type="Pfam" id="PF01645">
    <property type="entry name" value="Glu_synthase"/>
    <property type="match status" value="1"/>
</dbReference>
<comment type="cofactor">
    <cofactor evidence="21">
        <name>[3Fe-4S] cluster</name>
        <dbReference type="ChEBI" id="CHEBI:21137"/>
    </cofactor>
    <text evidence="21">Binds 1 [3Fe-4S] cluster.</text>
</comment>
<dbReference type="GO" id="GO:0097054">
    <property type="term" value="P:L-glutamate biosynthetic process"/>
    <property type="evidence" value="ECO:0007669"/>
    <property type="project" value="UniProtKB-UniPathway"/>
</dbReference>
<comment type="similarity">
    <text evidence="6">Belongs to the glutamate synthase family.</text>
</comment>
<dbReference type="CDD" id="cd02808">
    <property type="entry name" value="GltS_FMN"/>
    <property type="match status" value="1"/>
</dbReference>
<dbReference type="InterPro" id="IPR002489">
    <property type="entry name" value="Glu_synth_asu_C"/>
</dbReference>
<dbReference type="InterPro" id="IPR006982">
    <property type="entry name" value="Glu_synth_centr_N"/>
</dbReference>
<dbReference type="UniPathway" id="UPA00045"/>
<dbReference type="GO" id="GO:0016639">
    <property type="term" value="F:oxidoreductase activity, acting on the CH-NH2 group of donors, NAD or NADP as acceptor"/>
    <property type="evidence" value="ECO:0007669"/>
    <property type="project" value="InterPro"/>
</dbReference>
<dbReference type="EMBL" id="CDSF01000096">
    <property type="protein sequence ID" value="CEO99992.1"/>
    <property type="molecule type" value="Genomic_DNA"/>
</dbReference>
<dbReference type="Gene3D" id="3.50.50.60">
    <property type="entry name" value="FAD/NAD(P)-binding domain"/>
    <property type="match status" value="1"/>
</dbReference>
<evidence type="ECO:0000256" key="13">
    <source>
        <dbReference type="ARBA" id="ARBA00023002"/>
    </source>
</evidence>
<dbReference type="InterPro" id="IPR017932">
    <property type="entry name" value="GATase_2_dom"/>
</dbReference>
<dbReference type="FunFam" id="3.60.20.10:FF:000001">
    <property type="entry name" value="Glutamate synthase, large subunit"/>
    <property type="match status" value="1"/>
</dbReference>
<evidence type="ECO:0000256" key="5">
    <source>
        <dbReference type="ARBA" id="ARBA00004944"/>
    </source>
</evidence>
<dbReference type="GO" id="GO:0051538">
    <property type="term" value="F:3 iron, 4 sulfur cluster binding"/>
    <property type="evidence" value="ECO:0007669"/>
    <property type="project" value="UniProtKB-KW"/>
</dbReference>
<dbReference type="PANTHER" id="PTHR43100:SF1">
    <property type="entry name" value="GLUTAMATE SYNTHASE [NADPH] SMALL CHAIN"/>
    <property type="match status" value="1"/>
</dbReference>
<dbReference type="Pfam" id="PF01493">
    <property type="entry name" value="GXGXG"/>
    <property type="match status" value="1"/>
</dbReference>
<dbReference type="GO" id="GO:0050660">
    <property type="term" value="F:flavin adenine dinucleotide binding"/>
    <property type="evidence" value="ECO:0007669"/>
    <property type="project" value="InterPro"/>
</dbReference>
<keyword evidence="11" id="KW-0274">FAD</keyword>
<keyword evidence="7" id="KW-0028">Amino-acid biosynthesis</keyword>
<dbReference type="Gene3D" id="3.40.50.720">
    <property type="entry name" value="NAD(P)-binding Rossmann-like Domain"/>
    <property type="match status" value="1"/>
</dbReference>
<dbReference type="Pfam" id="PF14691">
    <property type="entry name" value="Fer4_20"/>
    <property type="match status" value="1"/>
</dbReference>